<sequence length="77" mass="9153">MLFDGDIQERMREGNTSRENPSKPHKEIYPMLFNLTIENGTFFYGSLIRNQGNQRLHLFYVLLQFVNHSTSRKNQSF</sequence>
<feature type="compositionally biased region" description="Basic and acidic residues" evidence="1">
    <location>
        <begin position="7"/>
        <end position="25"/>
    </location>
</feature>
<evidence type="ECO:0000313" key="2">
    <source>
        <dbReference type="EMBL" id="RHN59076.1"/>
    </source>
</evidence>
<protein>
    <submittedName>
        <fullName evidence="2">Uncharacterized protein</fullName>
    </submittedName>
</protein>
<reference evidence="2" key="1">
    <citation type="journal article" date="2018" name="Nat. Plants">
        <title>Whole-genome landscape of Medicago truncatula symbiotic genes.</title>
        <authorList>
            <person name="Pecrix Y."/>
            <person name="Gamas P."/>
            <person name="Carrere S."/>
        </authorList>
    </citation>
    <scope>NUCLEOTIDE SEQUENCE</scope>
    <source>
        <tissue evidence="2">Leaves</tissue>
    </source>
</reference>
<proteinExistence type="predicted"/>
<evidence type="ECO:0000256" key="1">
    <source>
        <dbReference type="SAM" id="MobiDB-lite"/>
    </source>
</evidence>
<gene>
    <name evidence="2" type="ORF">MtrunA17_Chr4g0009371</name>
</gene>
<dbReference type="EMBL" id="PSQE01000004">
    <property type="protein sequence ID" value="RHN59076.1"/>
    <property type="molecule type" value="Genomic_DNA"/>
</dbReference>
<organism evidence="2">
    <name type="scientific">Medicago truncatula</name>
    <name type="common">Barrel medic</name>
    <name type="synonym">Medicago tribuloides</name>
    <dbReference type="NCBI Taxonomy" id="3880"/>
    <lineage>
        <taxon>Eukaryota</taxon>
        <taxon>Viridiplantae</taxon>
        <taxon>Streptophyta</taxon>
        <taxon>Embryophyta</taxon>
        <taxon>Tracheophyta</taxon>
        <taxon>Spermatophyta</taxon>
        <taxon>Magnoliopsida</taxon>
        <taxon>eudicotyledons</taxon>
        <taxon>Gunneridae</taxon>
        <taxon>Pentapetalae</taxon>
        <taxon>rosids</taxon>
        <taxon>fabids</taxon>
        <taxon>Fabales</taxon>
        <taxon>Fabaceae</taxon>
        <taxon>Papilionoideae</taxon>
        <taxon>50 kb inversion clade</taxon>
        <taxon>NPAAA clade</taxon>
        <taxon>Hologalegina</taxon>
        <taxon>IRL clade</taxon>
        <taxon>Trifolieae</taxon>
        <taxon>Medicago</taxon>
    </lineage>
</organism>
<dbReference type="Gramene" id="rna21063">
    <property type="protein sequence ID" value="RHN59076.1"/>
    <property type="gene ID" value="gene21063"/>
</dbReference>
<feature type="region of interest" description="Disordered" evidence="1">
    <location>
        <begin position="1"/>
        <end position="25"/>
    </location>
</feature>
<name>A0A396I0D9_MEDTR</name>
<accession>A0A396I0D9</accession>
<comment type="caution">
    <text evidence="2">The sequence shown here is derived from an EMBL/GenBank/DDBJ whole genome shotgun (WGS) entry which is preliminary data.</text>
</comment>
<dbReference type="Proteomes" id="UP000265566">
    <property type="component" value="Chromosome 4"/>
</dbReference>
<dbReference type="AlphaFoldDB" id="A0A396I0D9"/>